<name>A0A246G9X3_9FLAO</name>
<evidence type="ECO:0008006" key="4">
    <source>
        <dbReference type="Google" id="ProtNLM"/>
    </source>
</evidence>
<proteinExistence type="predicted"/>
<comment type="caution">
    <text evidence="2">The sequence shown here is derived from an EMBL/GenBank/DDBJ whole genome shotgun (WGS) entry which is preliminary data.</text>
</comment>
<keyword evidence="1" id="KW-0472">Membrane</keyword>
<organism evidence="2 3">
    <name type="scientific">Flavobacterium columnare</name>
    <dbReference type="NCBI Taxonomy" id="996"/>
    <lineage>
        <taxon>Bacteria</taxon>
        <taxon>Pseudomonadati</taxon>
        <taxon>Bacteroidota</taxon>
        <taxon>Flavobacteriia</taxon>
        <taxon>Flavobacteriales</taxon>
        <taxon>Flavobacteriaceae</taxon>
        <taxon>Flavobacterium</taxon>
    </lineage>
</organism>
<evidence type="ECO:0000313" key="2">
    <source>
        <dbReference type="EMBL" id="OWP76566.1"/>
    </source>
</evidence>
<keyword evidence="1" id="KW-1133">Transmembrane helix</keyword>
<dbReference type="AlphaFoldDB" id="A0A246G9X3"/>
<feature type="transmembrane region" description="Helical" evidence="1">
    <location>
        <begin position="7"/>
        <end position="25"/>
    </location>
</feature>
<evidence type="ECO:0000313" key="3">
    <source>
        <dbReference type="Proteomes" id="UP000198034"/>
    </source>
</evidence>
<accession>A0A246G9X3</accession>
<dbReference type="OrthoDB" id="2062758at2"/>
<reference evidence="2 3" key="1">
    <citation type="journal article" date="2017" name="Infect. Genet. Evol.">
        <title>Comparative genome analysis of fish pathogen Flavobacterium columnare reveals extensive sequence diversity within the species.</title>
        <authorList>
            <person name="Kayansamruaj P."/>
            <person name="Dong H.T."/>
            <person name="Hirono I."/>
            <person name="Kondo H."/>
            <person name="Senapin S."/>
            <person name="Rodkhum C."/>
        </authorList>
    </citation>
    <scope>NUCLEOTIDE SEQUENCE [LARGE SCALE GENOMIC DNA]</scope>
    <source>
        <strain evidence="2 3">1214</strain>
    </source>
</reference>
<protein>
    <recommendedName>
        <fullName evidence="4">YtxH domain-containing protein</fullName>
    </recommendedName>
</protein>
<gene>
    <name evidence="2" type="ORF">BWK62_09520</name>
</gene>
<evidence type="ECO:0000256" key="1">
    <source>
        <dbReference type="SAM" id="Phobius"/>
    </source>
</evidence>
<dbReference type="Proteomes" id="UP000198034">
    <property type="component" value="Unassembled WGS sequence"/>
</dbReference>
<dbReference type="EMBL" id="MTCY01000025">
    <property type="protein sequence ID" value="OWP76566.1"/>
    <property type="molecule type" value="Genomic_DNA"/>
</dbReference>
<keyword evidence="1" id="KW-0812">Transmembrane</keyword>
<sequence length="61" mass="6729">MLKKHFLTILGSIFGLIASYLYYYHVGCVSRTCFITSRPLNSSLYGAILGGLIGNVIESKK</sequence>